<name>A0A4R8S8F7_9MYCO</name>
<comment type="caution">
    <text evidence="1">The sequence shown here is derived from an EMBL/GenBank/DDBJ whole genome shotgun (WGS) entry which is preliminary data.</text>
</comment>
<gene>
    <name evidence="1" type="ORF">DE4585_00327</name>
</gene>
<evidence type="ECO:0000313" key="2">
    <source>
        <dbReference type="Proteomes" id="UP000295117"/>
    </source>
</evidence>
<dbReference type="RefSeq" id="WP_134069494.1">
    <property type="nucleotide sequence ID" value="NZ_PECH01000001.1"/>
</dbReference>
<reference evidence="1 2" key="1">
    <citation type="journal article" date="2019" name="Sci. Rep.">
        <title>Extended insight into the Mycobacterium chelonae-abscessus complex through whole genome sequencing of Mycobacterium salmoniphilum outbreak and Mycobacterium salmoniphilum-like strains.</title>
        <authorList>
            <person name="Behra P.R.K."/>
            <person name="Das S."/>
            <person name="Pettersson B.M.F."/>
            <person name="Shirreff L."/>
            <person name="DuCote T."/>
            <person name="Jacobsson K.G."/>
            <person name="Ennis D.G."/>
            <person name="Kirsebom L.A."/>
        </authorList>
    </citation>
    <scope>NUCLEOTIDE SEQUENCE [LARGE SCALE GENOMIC DNA]</scope>
    <source>
        <strain evidence="1 2">DE 4585</strain>
    </source>
</reference>
<protein>
    <submittedName>
        <fullName evidence="1">Uncharacterized protein</fullName>
    </submittedName>
</protein>
<dbReference type="Proteomes" id="UP000295117">
    <property type="component" value="Unassembled WGS sequence"/>
</dbReference>
<dbReference type="AlphaFoldDB" id="A0A4R8S8F7"/>
<evidence type="ECO:0000313" key="1">
    <source>
        <dbReference type="EMBL" id="TDZ87335.1"/>
    </source>
</evidence>
<sequence length="148" mass="16117">MSDFSPIITDFWRSYLGRGTVLHSGENFRLAVYPGLDEDSQLMVLRTVDRKTSVVLVPELAERAAIIGAQPISESDFWAGLNKAGIAMHGADNLFYFTNDAREALVTEVSTSGGALLCGHRHVDGLGFTVTVRDDQLGELPPPAVIRE</sequence>
<accession>A0A4R8S8F7</accession>
<dbReference type="EMBL" id="PECH01000001">
    <property type="protein sequence ID" value="TDZ87335.1"/>
    <property type="molecule type" value="Genomic_DNA"/>
</dbReference>
<proteinExistence type="predicted"/>
<organism evidence="1 2">
    <name type="scientific">Mycobacteroides salmoniphilum</name>
    <dbReference type="NCBI Taxonomy" id="404941"/>
    <lineage>
        <taxon>Bacteria</taxon>
        <taxon>Bacillati</taxon>
        <taxon>Actinomycetota</taxon>
        <taxon>Actinomycetes</taxon>
        <taxon>Mycobacteriales</taxon>
        <taxon>Mycobacteriaceae</taxon>
        <taxon>Mycobacteroides</taxon>
    </lineage>
</organism>